<evidence type="ECO:0000313" key="3">
    <source>
        <dbReference type="EMBL" id="TWF96454.1"/>
    </source>
</evidence>
<evidence type="ECO:0000256" key="1">
    <source>
        <dbReference type="SAM" id="MobiDB-lite"/>
    </source>
</evidence>
<protein>
    <submittedName>
        <fullName evidence="3">RimJ/RimL family protein N-acetyltransferase</fullName>
    </submittedName>
</protein>
<evidence type="ECO:0000259" key="2">
    <source>
        <dbReference type="PROSITE" id="PS51186"/>
    </source>
</evidence>
<evidence type="ECO:0000313" key="4">
    <source>
        <dbReference type="Proteomes" id="UP000317940"/>
    </source>
</evidence>
<organism evidence="3 4">
    <name type="scientific">Kitasatospora viridis</name>
    <dbReference type="NCBI Taxonomy" id="281105"/>
    <lineage>
        <taxon>Bacteria</taxon>
        <taxon>Bacillati</taxon>
        <taxon>Actinomycetota</taxon>
        <taxon>Actinomycetes</taxon>
        <taxon>Kitasatosporales</taxon>
        <taxon>Streptomycetaceae</taxon>
        <taxon>Kitasatospora</taxon>
    </lineage>
</organism>
<dbReference type="Proteomes" id="UP000317940">
    <property type="component" value="Unassembled WGS sequence"/>
</dbReference>
<dbReference type="EMBL" id="VIWT01000001">
    <property type="protein sequence ID" value="TWF96454.1"/>
    <property type="molecule type" value="Genomic_DNA"/>
</dbReference>
<sequence>MRMRLRDVEHRDLPAYLAMRCDPVMMAELGGPLPPEGVERRLAKDVASAAADRDWIKVIEVDGQVAGTVVLWTHQEPSPDSHSNQPADEGPAAESPAGPGEPARRTSEMGWMVLPEFQGRGLARRAVRELLELAAADGRWGRVHANPGVTNGPSNGICRSVGFTLLGERDIEFAGRVLRCNHWVHDTPPAP</sequence>
<dbReference type="Gene3D" id="3.40.630.30">
    <property type="match status" value="1"/>
</dbReference>
<dbReference type="CDD" id="cd04301">
    <property type="entry name" value="NAT_SF"/>
    <property type="match status" value="1"/>
</dbReference>
<comment type="caution">
    <text evidence="3">The sequence shown here is derived from an EMBL/GenBank/DDBJ whole genome shotgun (WGS) entry which is preliminary data.</text>
</comment>
<proteinExistence type="predicted"/>
<keyword evidence="4" id="KW-1185">Reference proteome</keyword>
<feature type="domain" description="N-acetyltransferase" evidence="2">
    <location>
        <begin position="3"/>
        <end position="183"/>
    </location>
</feature>
<name>A0A561UAS6_9ACTN</name>
<accession>A0A561UAS6</accession>
<dbReference type="Pfam" id="PF13302">
    <property type="entry name" value="Acetyltransf_3"/>
    <property type="match status" value="1"/>
</dbReference>
<reference evidence="3 4" key="1">
    <citation type="submission" date="2019-06" db="EMBL/GenBank/DDBJ databases">
        <title>Sequencing the genomes of 1000 actinobacteria strains.</title>
        <authorList>
            <person name="Klenk H.-P."/>
        </authorList>
    </citation>
    <scope>NUCLEOTIDE SEQUENCE [LARGE SCALE GENOMIC DNA]</scope>
    <source>
        <strain evidence="3 4">DSM 44826</strain>
    </source>
</reference>
<gene>
    <name evidence="3" type="ORF">FHX73_11226</name>
</gene>
<dbReference type="InterPro" id="IPR000182">
    <property type="entry name" value="GNAT_dom"/>
</dbReference>
<feature type="compositionally biased region" description="Low complexity" evidence="1">
    <location>
        <begin position="86"/>
        <end position="101"/>
    </location>
</feature>
<dbReference type="PROSITE" id="PS51186">
    <property type="entry name" value="GNAT"/>
    <property type="match status" value="1"/>
</dbReference>
<dbReference type="PANTHER" id="PTHR43792">
    <property type="entry name" value="GNAT FAMILY, PUTATIVE (AFU_ORTHOLOGUE AFUA_3G00765)-RELATED-RELATED"/>
    <property type="match status" value="1"/>
</dbReference>
<keyword evidence="3" id="KW-0808">Transferase</keyword>
<dbReference type="AlphaFoldDB" id="A0A561UAS6"/>
<dbReference type="GO" id="GO:0016747">
    <property type="term" value="F:acyltransferase activity, transferring groups other than amino-acyl groups"/>
    <property type="evidence" value="ECO:0007669"/>
    <property type="project" value="InterPro"/>
</dbReference>
<dbReference type="InterPro" id="IPR051531">
    <property type="entry name" value="N-acetyltransferase"/>
</dbReference>
<dbReference type="InterPro" id="IPR016181">
    <property type="entry name" value="Acyl_CoA_acyltransferase"/>
</dbReference>
<dbReference type="SUPFAM" id="SSF55729">
    <property type="entry name" value="Acyl-CoA N-acyltransferases (Nat)"/>
    <property type="match status" value="1"/>
</dbReference>
<feature type="region of interest" description="Disordered" evidence="1">
    <location>
        <begin position="75"/>
        <end position="105"/>
    </location>
</feature>
<feature type="compositionally biased region" description="Polar residues" evidence="1">
    <location>
        <begin position="75"/>
        <end position="85"/>
    </location>
</feature>